<evidence type="ECO:0000256" key="2">
    <source>
        <dbReference type="ARBA" id="ARBA00022729"/>
    </source>
</evidence>
<dbReference type="Gene3D" id="1.25.40.10">
    <property type="entry name" value="Tetratricopeptide repeat domain"/>
    <property type="match status" value="5"/>
</dbReference>
<dbReference type="SMART" id="SM00028">
    <property type="entry name" value="TPR"/>
    <property type="match status" value="4"/>
</dbReference>
<dbReference type="UniPathway" id="UPA00694"/>
<dbReference type="InterPro" id="IPR008410">
    <property type="entry name" value="BCSC_C"/>
</dbReference>
<feature type="domain" description="Cellulose synthase operon C C-terminal" evidence="7">
    <location>
        <begin position="1357"/>
        <end position="1713"/>
    </location>
</feature>
<proteinExistence type="predicted"/>
<dbReference type="EMBL" id="FZOU01000001">
    <property type="protein sequence ID" value="SNS49009.1"/>
    <property type="molecule type" value="Genomic_DNA"/>
</dbReference>
<feature type="compositionally biased region" description="Low complexity" evidence="6">
    <location>
        <begin position="1172"/>
        <end position="1202"/>
    </location>
</feature>
<evidence type="ECO:0000256" key="5">
    <source>
        <dbReference type="ARBA" id="ARBA00022916"/>
    </source>
</evidence>
<dbReference type="Pfam" id="PF14559">
    <property type="entry name" value="TPR_19"/>
    <property type="match status" value="2"/>
</dbReference>
<keyword evidence="9" id="KW-1185">Reference proteome</keyword>
<feature type="compositionally biased region" description="Low complexity" evidence="6">
    <location>
        <begin position="1224"/>
        <end position="1236"/>
    </location>
</feature>
<keyword evidence="3" id="KW-0677">Repeat</keyword>
<keyword evidence="4" id="KW-0802">TPR repeat</keyword>
<evidence type="ECO:0000256" key="6">
    <source>
        <dbReference type="SAM" id="MobiDB-lite"/>
    </source>
</evidence>
<dbReference type="InterPro" id="IPR019734">
    <property type="entry name" value="TPR_rpt"/>
</dbReference>
<evidence type="ECO:0000313" key="8">
    <source>
        <dbReference type="EMBL" id="SNS49009.1"/>
    </source>
</evidence>
<dbReference type="Pfam" id="PF05420">
    <property type="entry name" value="BCSC_C"/>
    <property type="match status" value="1"/>
</dbReference>
<name>A0A239EWL2_9BACT</name>
<protein>
    <submittedName>
        <fullName evidence="8">Tetratricopeptide repeat-containing protein</fullName>
    </submittedName>
</protein>
<feature type="region of interest" description="Disordered" evidence="6">
    <location>
        <begin position="898"/>
        <end position="932"/>
    </location>
</feature>
<comment type="pathway">
    <text evidence="1">Glycan metabolism; bacterial cellulose biosynthesis.</text>
</comment>
<feature type="compositionally biased region" description="Polar residues" evidence="6">
    <location>
        <begin position="1203"/>
        <end position="1223"/>
    </location>
</feature>
<dbReference type="Pfam" id="PF13432">
    <property type="entry name" value="TPR_16"/>
    <property type="match status" value="1"/>
</dbReference>
<dbReference type="Proteomes" id="UP000198356">
    <property type="component" value="Unassembled WGS sequence"/>
</dbReference>
<dbReference type="RefSeq" id="WP_176441617.1">
    <property type="nucleotide sequence ID" value="NZ_FZOU01000001.1"/>
</dbReference>
<evidence type="ECO:0000256" key="1">
    <source>
        <dbReference type="ARBA" id="ARBA00005186"/>
    </source>
</evidence>
<keyword evidence="2" id="KW-0732">Signal</keyword>
<feature type="compositionally biased region" description="Polar residues" evidence="6">
    <location>
        <begin position="1251"/>
        <end position="1260"/>
    </location>
</feature>
<evidence type="ECO:0000256" key="3">
    <source>
        <dbReference type="ARBA" id="ARBA00022737"/>
    </source>
</evidence>
<dbReference type="SUPFAM" id="SSF48452">
    <property type="entry name" value="TPR-like"/>
    <property type="match status" value="3"/>
</dbReference>
<evidence type="ECO:0000256" key="4">
    <source>
        <dbReference type="ARBA" id="ARBA00022803"/>
    </source>
</evidence>
<dbReference type="PANTHER" id="PTHR12558">
    <property type="entry name" value="CELL DIVISION CYCLE 16,23,27"/>
    <property type="match status" value="1"/>
</dbReference>
<dbReference type="GO" id="GO:0019867">
    <property type="term" value="C:outer membrane"/>
    <property type="evidence" value="ECO:0007669"/>
    <property type="project" value="InterPro"/>
</dbReference>
<feature type="compositionally biased region" description="Polar residues" evidence="6">
    <location>
        <begin position="1161"/>
        <end position="1171"/>
    </location>
</feature>
<reference evidence="8 9" key="1">
    <citation type="submission" date="2017-06" db="EMBL/GenBank/DDBJ databases">
        <authorList>
            <person name="Kim H.J."/>
            <person name="Triplett B.A."/>
        </authorList>
    </citation>
    <scope>NUCLEOTIDE SEQUENCE [LARGE SCALE GENOMIC DNA]</scope>
    <source>
        <strain evidence="8 9">DSM 18704</strain>
    </source>
</reference>
<gene>
    <name evidence="8" type="ORF">SAMN05421770_1011195</name>
</gene>
<evidence type="ECO:0000259" key="7">
    <source>
        <dbReference type="Pfam" id="PF05420"/>
    </source>
</evidence>
<dbReference type="PANTHER" id="PTHR12558:SF13">
    <property type="entry name" value="CELL DIVISION CYCLE PROTEIN 27 HOMOLOG"/>
    <property type="match status" value="1"/>
</dbReference>
<dbReference type="GO" id="GO:0030244">
    <property type="term" value="P:cellulose biosynthetic process"/>
    <property type="evidence" value="ECO:0007669"/>
    <property type="project" value="UniProtKB-KW"/>
</dbReference>
<feature type="region of interest" description="Disordered" evidence="6">
    <location>
        <begin position="1145"/>
        <end position="1268"/>
    </location>
</feature>
<keyword evidence="5" id="KW-0135">Cellulose biosynthesis</keyword>
<sequence>MASQTWQQVLLADPNNTEALGGLARAAKLEGKSELSAMYLARLRAINPNDPGIARAESAQVQQDHNTQLQQAGKLAQAGQYAQAMQVYRQVYGEIPPPGEGALAYYETEAATEDGRPHAIAGLRKLDQQFPSDPRYQIALGRILTYNPKTRSEGRKYLERHPDDPQATEALRQSLLWDAQNPASSGEIRAYLQKHPDEQLATVLRNQPKGGGGRGGPPVKLTPEQLAAENEARSRTAEERAAYAALNAKHMEDAEARFKAILAKNPENASALAGMGYIRMQQANFGGAMSFLVQAKQDGSKDPGLDPAIATSRFWSTMADGASALNENDLPTAEKEYRAALAMRPNSPEALEGLGGTLLKAQQPEAAAPVFVQFVKVKPAAPNAWRGLFSAQYNAGDTGRALETERHIPAPVRAQLMKDPLYLRTLASAYASAGRDGDAQRVLRTALELPFPADARGVEAETQMQYASLLQAANHLDQAAGLYRQVLAKDQKNTGAWQGLVRVEHAMNQDQQALQTLESMPPATYEQAMRDPGFETTVASIYQVQGKFDVAQDLLEKAIAQQTTAGQKPSVPIQIQLAGIYMQRDNAAQAYPIYQQILSENPDRVDAWKGLLSSLHSTGKDQEALAQIQQIPVPVRAQLENDVDFLQVVGSVYNSLGQPQQAALFLNRVKQHYIVQNALPPADIDIQNAWLLYNGGNDAGLYKQLMTIGSRPDLSDEQRRTVQTIWTNWAVRRANQAAAAGNTRRSLAILNATARAFPDNPGVIKALAGGYSRDGQYKQSVMIWKSQNMQTATASDYKAAVGAALAANDLKDAETWLRFGLDQYPKDAEMLNLGAKFEQARGDTNRAAIYYRASLDAMPPADPGAELATELSRPVPNAGMRLPNGASAQDLSTLLQPSKADEQPTPPPPPVETQPYLPSYTNSFGQPPVMVTPSPTVPSYMASPTPRTPTNNATPRTRLKDYVPQASAEIPVPMDGTEIPVVQTVAYEGGADTLILTPAVYHQQQINRLTDQVAQAPIAQAPMQMAMAQQPEPLPQQKQGEAYKPYRASVPLTATPQGAATAAPATQDGYGPYVPYKAPTDPSAMQTAVPLQLGSTPTQKTVAQPEVTDVLPKAKYVPNAKAKNLGSSHPDINAANAAAIRRRQSNPDALTGRSAPPPDDYSTTPTENTQYAPAGQTGQPATGGQNTTQTYSGQSSSSQTNQAPPSQTGDSNGQQYPQPNTSYRAPATGTTTTGTRSRVRTRRAAQAATGQPDNQPQQPSGPVLSYPGVGTPLGYQPYPILGSTYPLGAAPTDSDLVAKHIPALRGYSQDELLTPQLALTPRQQTERDLATLEASYSGWFGGTASGRYRSGTPGIDRLSDTEATIEASAMVNNSVRLTVVPRAVFLNSGVLNVANYSGLSSISVPIIGTLSANAANAPAEQFASGVGGELQMTTRNFAASVGYTPYNFLIQTVTGHGLWKPSDHFTFSFDRDMVKDSQLSYAGLRDPGQASAVNGGPIWGGVVATGGGLRFDNGDEKAGFYITADGADLSGYHVLGNYKFEGSMGAYFLAHTFPGYGKLNIGASLFGMHYAHNERGESYGLGGYFSPDAYFLASIPITYTGYYKTNFHYSIAGAVGVQTFQEDSQIFFPLDPAIETSYRTSANAANPIDNSSACTIAQIATHVCGESPVNSNTGFNYNINAEAAYAVTNHWFVGGFLSGNNTVSGGFFVRYTFRPQYPTEAYPTGLFPVEGFRPLRVP</sequence>
<dbReference type="InterPro" id="IPR011990">
    <property type="entry name" value="TPR-like_helical_dom_sf"/>
</dbReference>
<evidence type="ECO:0000313" key="9">
    <source>
        <dbReference type="Proteomes" id="UP000198356"/>
    </source>
</evidence>
<organism evidence="8 9">
    <name type="scientific">Granulicella rosea</name>
    <dbReference type="NCBI Taxonomy" id="474952"/>
    <lineage>
        <taxon>Bacteria</taxon>
        <taxon>Pseudomonadati</taxon>
        <taxon>Acidobacteriota</taxon>
        <taxon>Terriglobia</taxon>
        <taxon>Terriglobales</taxon>
        <taxon>Acidobacteriaceae</taxon>
        <taxon>Granulicella</taxon>
    </lineage>
</organism>
<accession>A0A239EWL2</accession>